<dbReference type="AlphaFoldDB" id="A0A1I8BEM2"/>
<accession>A0A1I8BEM2</accession>
<sequence length="151" mass="17697">MEPILLSTPKHFVDGHVVKVGLKHNELFVAYRDKTILEIWTVHCYIPCSWKQLFKQEYHDLFYAKCTLSIEYNYIFVLVAAFFVDDFSVHSLPLLDEEQICENCTRFPVVIDGDKRTALRISTDYQVFIYNSDNESWETFNVDDVKSGLDV</sequence>
<evidence type="ECO:0000313" key="1">
    <source>
        <dbReference type="Proteomes" id="UP000095281"/>
    </source>
</evidence>
<protein>
    <submittedName>
        <fullName evidence="2">F-box protein</fullName>
    </submittedName>
</protein>
<dbReference type="Proteomes" id="UP000095281">
    <property type="component" value="Unplaced"/>
</dbReference>
<reference evidence="2" key="1">
    <citation type="submission" date="2016-11" db="UniProtKB">
        <authorList>
            <consortium name="WormBaseParasite"/>
        </authorList>
    </citation>
    <scope>IDENTIFICATION</scope>
</reference>
<organism evidence="1 2">
    <name type="scientific">Meloidogyne hapla</name>
    <name type="common">Root-knot nematode worm</name>
    <dbReference type="NCBI Taxonomy" id="6305"/>
    <lineage>
        <taxon>Eukaryota</taxon>
        <taxon>Metazoa</taxon>
        <taxon>Ecdysozoa</taxon>
        <taxon>Nematoda</taxon>
        <taxon>Chromadorea</taxon>
        <taxon>Rhabditida</taxon>
        <taxon>Tylenchina</taxon>
        <taxon>Tylenchomorpha</taxon>
        <taxon>Tylenchoidea</taxon>
        <taxon>Meloidogynidae</taxon>
        <taxon>Meloidogyninae</taxon>
        <taxon>Meloidogyne</taxon>
    </lineage>
</organism>
<dbReference type="WBParaSite" id="MhA1_Contig2033.frz3.gene1">
    <property type="protein sequence ID" value="MhA1_Contig2033.frz3.gene1"/>
    <property type="gene ID" value="MhA1_Contig2033.frz3.gene1"/>
</dbReference>
<evidence type="ECO:0000313" key="2">
    <source>
        <dbReference type="WBParaSite" id="MhA1_Contig2033.frz3.gene1"/>
    </source>
</evidence>
<keyword evidence="1" id="KW-1185">Reference proteome</keyword>
<name>A0A1I8BEM2_MELHA</name>
<proteinExistence type="predicted"/>